<dbReference type="InterPro" id="IPR009875">
    <property type="entry name" value="PilZ_domain"/>
</dbReference>
<dbReference type="PIRSF" id="PIRSF028141">
    <property type="entry name" value="C-di-GMP_BP_PA4608"/>
    <property type="match status" value="1"/>
</dbReference>
<proteinExistence type="predicted"/>
<dbReference type="Proteomes" id="UP000061010">
    <property type="component" value="Chromosome"/>
</dbReference>
<dbReference type="Gene3D" id="2.40.10.220">
    <property type="entry name" value="predicted glycosyltransferase like domains"/>
    <property type="match status" value="1"/>
</dbReference>
<comment type="function">
    <text evidence="1">Binds the second messenger bis-(3'-5') cyclic dimeric guanosine monophosphate (c-di-GMP). Can bind two c-di-GMP molecules per monomer. May play a role in bacterial second-messenger regulated processes. Binding to c-di-GMP induces a conformational change of the C- and N-termini resulting in the exposure of a highly negative surface on one side of the protein to a possible effector protein.</text>
</comment>
<dbReference type="AlphaFoldDB" id="A0A0R0E1N9"/>
<dbReference type="SUPFAM" id="SSF141371">
    <property type="entry name" value="PilZ domain-like"/>
    <property type="match status" value="1"/>
</dbReference>
<evidence type="ECO:0000256" key="1">
    <source>
        <dbReference type="PIRNR" id="PIRNR028141"/>
    </source>
</evidence>
<dbReference type="Pfam" id="PF07238">
    <property type="entry name" value="PilZ"/>
    <property type="match status" value="1"/>
</dbReference>
<gene>
    <name evidence="2" type="ORF">AOT14_11850</name>
</gene>
<accession>A0A0R0E1N9</accession>
<protein>
    <recommendedName>
        <fullName evidence="1">Cyclic diguanosine monophosphate-binding protein</fullName>
        <shortName evidence="1">c-di-GMP-binding protein</shortName>
    </recommendedName>
    <alternativeName>
        <fullName evidence="1">Pilz domain-containing protein</fullName>
    </alternativeName>
</protein>
<comment type="subunit">
    <text evidence="1">Monomer in both c-di-GMP-bound and free forms.</text>
</comment>
<dbReference type="OrthoDB" id="5298508at2"/>
<dbReference type="KEGG" id="sacz:AOT14_11850"/>
<evidence type="ECO:0000313" key="2">
    <source>
        <dbReference type="EMBL" id="ALJ27596.1"/>
    </source>
</evidence>
<dbReference type="PATRIC" id="fig|128780.6.peg.1186"/>
<name>A0A0R0E1N9_9GAMM</name>
<dbReference type="GO" id="GO:0035438">
    <property type="term" value="F:cyclic-di-GMP binding"/>
    <property type="evidence" value="ECO:0007669"/>
    <property type="project" value="InterPro"/>
</dbReference>
<dbReference type="InterPro" id="IPR027021">
    <property type="entry name" value="C-di-GMP_BP_PA4608"/>
</dbReference>
<keyword evidence="1" id="KW-0973">c-di-GMP</keyword>
<dbReference type="EMBL" id="CP012900">
    <property type="protein sequence ID" value="ALJ27596.1"/>
    <property type="molecule type" value="Genomic_DNA"/>
</dbReference>
<organism evidence="2 3">
    <name type="scientific">Stenotrophomonas acidaminiphila</name>
    <dbReference type="NCBI Taxonomy" id="128780"/>
    <lineage>
        <taxon>Bacteria</taxon>
        <taxon>Pseudomonadati</taxon>
        <taxon>Pseudomonadota</taxon>
        <taxon>Gammaproteobacteria</taxon>
        <taxon>Lysobacterales</taxon>
        <taxon>Lysobacteraceae</taxon>
        <taxon>Stenotrophomonas</taxon>
    </lineage>
</organism>
<dbReference type="RefSeq" id="WP_054664109.1">
    <property type="nucleotide sequence ID" value="NZ_CP043570.1"/>
</dbReference>
<sequence>MNTSTERRHFWRAPFHSPAWLVRADGSIHAGQVHDVSLKGALFEFDAGGDCRLDEPCQLQVELSQDTPIRMQATVVHVDGRTIGLRCDEIDLDSITALRRLIELNAADPALLERELGALVRYG</sequence>
<reference evidence="2 3" key="1">
    <citation type="journal article" date="2015" name="Genome Announc.">
        <title>Complete Genome Sequencing of Stenotrophomonas acidaminiphila ZAC14D2_NAIMI4_2, a Multidrug-Resistant Strain Isolated from Sediments of a Polluted River in Mexico, Uncovers New Antibiotic Resistance Genes and a Novel Class-II Lasso Peptide Biosynthesis Gene Cluster.</title>
        <authorList>
            <person name="Vinuesa P."/>
            <person name="Ochoa-Sanchez L.E."/>
        </authorList>
    </citation>
    <scope>NUCLEOTIDE SEQUENCE [LARGE SCALE GENOMIC DNA]</scope>
    <source>
        <strain evidence="2 3">ZAC14D2_NAIMI4_2</strain>
    </source>
</reference>
<keyword evidence="3" id="KW-1185">Reference proteome</keyword>
<keyword evidence="1" id="KW-0547">Nucleotide-binding</keyword>
<evidence type="ECO:0000313" key="3">
    <source>
        <dbReference type="Proteomes" id="UP000061010"/>
    </source>
</evidence>